<dbReference type="PANTHER" id="PTHR43272:SF83">
    <property type="entry name" value="ACYL-COA SYNTHETASE LONG-CHAIN, ISOFORM J"/>
    <property type="match status" value="1"/>
</dbReference>
<dbReference type="GO" id="GO:0005524">
    <property type="term" value="F:ATP binding"/>
    <property type="evidence" value="ECO:0007669"/>
    <property type="project" value="UniProtKB-KW"/>
</dbReference>
<proteinExistence type="inferred from homology"/>
<dbReference type="Gene3D" id="3.40.50.12780">
    <property type="entry name" value="N-terminal domain of ligase-like"/>
    <property type="match status" value="1"/>
</dbReference>
<keyword evidence="3" id="KW-0547">Nucleotide-binding</keyword>
<keyword evidence="2 7" id="KW-0436">Ligase</keyword>
<reference evidence="7" key="1">
    <citation type="submission" date="2012-08" db="EMBL/GenBank/DDBJ databases">
        <title>Comparative genomics of metastatic and non-metastatic Leishmania guyanensis provides insights into polygenic factors involved in Leishmania RNA virus infection.</title>
        <authorList>
            <person name="Smith D."/>
            <person name="Hertz-Fowler C."/>
            <person name="Martin R."/>
            <person name="Dickens N."/>
            <person name="Fasel N."/>
            <person name="Falquet L."/>
            <person name="Beverley S."/>
            <person name="Zangger H."/>
            <person name="Calderon-Copete S."/>
            <person name="Mottram J."/>
            <person name="Xenarios I."/>
        </authorList>
    </citation>
    <scope>NUCLEOTIDE SEQUENCE</scope>
    <source>
        <strain evidence="7">MHOM/BR/75/M4147/SSU:IR2SAT-LUC</strain>
    </source>
</reference>
<dbReference type="SUPFAM" id="SSF56801">
    <property type="entry name" value="Acetyl-CoA synthetase-like"/>
    <property type="match status" value="1"/>
</dbReference>
<dbReference type="EMBL" id="CALQ01000013">
    <property type="protein sequence ID" value="CCM12514.1"/>
    <property type="molecule type" value="Genomic_DNA"/>
</dbReference>
<dbReference type="PANTHER" id="PTHR43272">
    <property type="entry name" value="LONG-CHAIN-FATTY-ACID--COA LIGASE"/>
    <property type="match status" value="1"/>
</dbReference>
<sequence>MGACVVSVMKMRNSLSLAEAPDFAARRVYGVINQRVTEDEEDRSGVYRCARLTDEQHAEYSNWYDGPNLLERLATICKERSEQHAMAYRTVEKVVKETTQDAKGRAQEWEYTFLNAPTYITYAEMWNRLVAFGRGLVELGLKKDSHVALYEDTRWEWMVTMLGVWSQRMIGVTVYANLGDDALLYALKEAACEALVCNGKNVGKLISLMDQSGVQNATIIYLDTLPLDVDTKSHTVIAWTDVLAKGTQSAVPCKLQNDNNAEVLIMYTSGTTGDPKGVVHTIGALTQGALGLEDRLTDLIGKEENESYIAYLPAAHIFELTCENIMLLRGVLICFGTPRTLTDTFARPCGDLKAFNPFFFIGVPRIFETIKKAVEAKLPPVGTLKREVFDHAYQSRLAALKAGKDTPYWNEKVFKLPRGILGSKLRGICSGGAPLSDKTQEWLTVVLGRPVAQGYGMTESVCNASVQRSGELTCEAGQLLRGVEARLLDTEHYKHTDKPHPRGEVLLRGRFVFKGYYNQPRLTEETVLPGGWLRTGDVAEMDAETGQLRIIGRVKALAKNAMGEYIALENLEALYCECPVVTPNGICVLVDPRQPFITALVLTDEPKAMEFARTHKVENASWPDVLKDSKFLDAVIASLAEIGKRAGKKPFELLKRVRVLCDEWTPENNLVTASMKVRRSTIDAHYADIIKELFTDCVGEEAAVRVGVPLSLSLSLSLSLLLVLYV</sequence>
<organism evidence="7">
    <name type="scientific">Leishmania guyanensis</name>
    <dbReference type="NCBI Taxonomy" id="5670"/>
    <lineage>
        <taxon>Eukaryota</taxon>
        <taxon>Discoba</taxon>
        <taxon>Euglenozoa</taxon>
        <taxon>Kinetoplastea</taxon>
        <taxon>Metakinetoplastina</taxon>
        <taxon>Trypanosomatida</taxon>
        <taxon>Trypanosomatidae</taxon>
        <taxon>Leishmaniinae</taxon>
        <taxon>Leishmania</taxon>
        <taxon>Leishmania guyanensis species complex</taxon>
    </lineage>
</organism>
<keyword evidence="4" id="KW-0067">ATP-binding</keyword>
<comment type="similarity">
    <text evidence="1">Belongs to the ATP-dependent AMP-binding enzyme family.</text>
</comment>
<evidence type="ECO:0000256" key="1">
    <source>
        <dbReference type="ARBA" id="ARBA00006432"/>
    </source>
</evidence>
<evidence type="ECO:0000256" key="5">
    <source>
        <dbReference type="ARBA" id="ARBA00036813"/>
    </source>
</evidence>
<gene>
    <name evidence="7" type="primary">LgM4147LRVhigh.01.00010.00440</name>
    <name evidence="7" type="ORF">BN36_0100440</name>
</gene>
<evidence type="ECO:0000256" key="3">
    <source>
        <dbReference type="ARBA" id="ARBA00022741"/>
    </source>
</evidence>
<comment type="catalytic activity">
    <reaction evidence="5">
        <text>a long-chain fatty acid + ATP + CoA = a long-chain fatty acyl-CoA + AMP + diphosphate</text>
        <dbReference type="Rhea" id="RHEA:15421"/>
        <dbReference type="ChEBI" id="CHEBI:30616"/>
        <dbReference type="ChEBI" id="CHEBI:33019"/>
        <dbReference type="ChEBI" id="CHEBI:57287"/>
        <dbReference type="ChEBI" id="CHEBI:57560"/>
        <dbReference type="ChEBI" id="CHEBI:83139"/>
        <dbReference type="ChEBI" id="CHEBI:456215"/>
        <dbReference type="EC" id="6.2.1.3"/>
    </reaction>
</comment>
<evidence type="ECO:0000259" key="6">
    <source>
        <dbReference type="Pfam" id="PF00501"/>
    </source>
</evidence>
<evidence type="ECO:0000256" key="2">
    <source>
        <dbReference type="ARBA" id="ARBA00022598"/>
    </source>
</evidence>
<dbReference type="InterPro" id="IPR020845">
    <property type="entry name" value="AMP-binding_CS"/>
</dbReference>
<accession>A0A1E1IQG8</accession>
<dbReference type="PROSITE" id="PS00455">
    <property type="entry name" value="AMP_BINDING"/>
    <property type="match status" value="1"/>
</dbReference>
<feature type="domain" description="AMP-dependent synthetase/ligase" evidence="6">
    <location>
        <begin position="111"/>
        <end position="517"/>
    </location>
</feature>
<protein>
    <submittedName>
        <fullName evidence="7">Long-chain-fatty-acid-CoA ligase, putative</fullName>
    </submittedName>
</protein>
<dbReference type="GO" id="GO:0005783">
    <property type="term" value="C:endoplasmic reticulum"/>
    <property type="evidence" value="ECO:0007669"/>
    <property type="project" value="TreeGrafter"/>
</dbReference>
<dbReference type="AlphaFoldDB" id="A0A1E1IQG8"/>
<dbReference type="InterPro" id="IPR042099">
    <property type="entry name" value="ANL_N_sf"/>
</dbReference>
<evidence type="ECO:0000313" key="7">
    <source>
        <dbReference type="EMBL" id="CCM12514.1"/>
    </source>
</evidence>
<evidence type="ECO:0000256" key="4">
    <source>
        <dbReference type="ARBA" id="ARBA00022840"/>
    </source>
</evidence>
<dbReference type="Pfam" id="PF00501">
    <property type="entry name" value="AMP-binding"/>
    <property type="match status" value="1"/>
</dbReference>
<dbReference type="GO" id="GO:0016020">
    <property type="term" value="C:membrane"/>
    <property type="evidence" value="ECO:0007669"/>
    <property type="project" value="TreeGrafter"/>
</dbReference>
<dbReference type="InterPro" id="IPR000873">
    <property type="entry name" value="AMP-dep_synth/lig_dom"/>
</dbReference>
<name>A0A1E1IQG8_LEIGU</name>
<dbReference type="GO" id="GO:0004467">
    <property type="term" value="F:long-chain fatty acid-CoA ligase activity"/>
    <property type="evidence" value="ECO:0007669"/>
    <property type="project" value="UniProtKB-EC"/>
</dbReference>